<reference evidence="3" key="1">
    <citation type="submission" date="2013-06" db="EMBL/GenBank/DDBJ databases">
        <authorList>
            <person name="Weinstock G."/>
            <person name="Sodergren E."/>
            <person name="Clifton S."/>
            <person name="Fulton L."/>
            <person name="Fulton B."/>
            <person name="Courtney L."/>
            <person name="Fronick C."/>
            <person name="Harrison M."/>
            <person name="Strong C."/>
            <person name="Farmer C."/>
            <person name="Delahaunty K."/>
            <person name="Markovic C."/>
            <person name="Hall O."/>
            <person name="Minx P."/>
            <person name="Tomlinson C."/>
            <person name="Mitreva M."/>
            <person name="Nelson J."/>
            <person name="Hou S."/>
            <person name="Wollam A."/>
            <person name="Pepin K.H."/>
            <person name="Johnson M."/>
            <person name="Bhonagiri V."/>
            <person name="Nash W.E."/>
            <person name="Warren W."/>
            <person name="Chinwalla A."/>
            <person name="Mardis E.R."/>
            <person name="Wilson R.K."/>
        </authorList>
    </citation>
    <scope>NUCLEOTIDE SEQUENCE [LARGE SCALE GENOMIC DNA]</scope>
    <source>
        <strain evidence="3">ATCC 49176</strain>
    </source>
</reference>
<dbReference type="InterPro" id="IPR004839">
    <property type="entry name" value="Aminotransferase_I/II_large"/>
</dbReference>
<dbReference type="InterPro" id="IPR015422">
    <property type="entry name" value="PyrdxlP-dep_Trfase_small"/>
</dbReference>
<dbReference type="STRING" id="592010.GCWU000182_000576"/>
<keyword evidence="1 3" id="KW-0032">Aminotransferase</keyword>
<dbReference type="AlphaFoldDB" id="W1Q4P5"/>
<evidence type="ECO:0000313" key="3">
    <source>
        <dbReference type="EMBL" id="ESK66233.1"/>
    </source>
</evidence>
<feature type="domain" description="Aminotransferase class I/classII large" evidence="2">
    <location>
        <begin position="56"/>
        <end position="406"/>
    </location>
</feature>
<dbReference type="InterPro" id="IPR015421">
    <property type="entry name" value="PyrdxlP-dep_Trfase_major"/>
</dbReference>
<dbReference type="Proteomes" id="UP000019050">
    <property type="component" value="Unassembled WGS sequence"/>
</dbReference>
<organism evidence="3 4">
    <name type="scientific">Abiotrophia defectiva ATCC 49176</name>
    <dbReference type="NCBI Taxonomy" id="592010"/>
    <lineage>
        <taxon>Bacteria</taxon>
        <taxon>Bacillati</taxon>
        <taxon>Bacillota</taxon>
        <taxon>Bacilli</taxon>
        <taxon>Lactobacillales</taxon>
        <taxon>Aerococcaceae</taxon>
        <taxon>Abiotrophia</taxon>
    </lineage>
</organism>
<dbReference type="eggNOG" id="COG0436">
    <property type="taxonomic scope" value="Bacteria"/>
</dbReference>
<dbReference type="Pfam" id="PF00155">
    <property type="entry name" value="Aminotran_1_2"/>
    <property type="match status" value="1"/>
</dbReference>
<evidence type="ECO:0000256" key="1">
    <source>
        <dbReference type="RuleBase" id="RU000481"/>
    </source>
</evidence>
<dbReference type="EMBL" id="ACIN03000003">
    <property type="protein sequence ID" value="ESK66233.1"/>
    <property type="molecule type" value="Genomic_DNA"/>
</dbReference>
<dbReference type="Gene3D" id="3.40.640.10">
    <property type="entry name" value="Type I PLP-dependent aspartate aminotransferase-like (Major domain)"/>
    <property type="match status" value="1"/>
</dbReference>
<comment type="cofactor">
    <cofactor evidence="1">
        <name>pyridoxal 5'-phosphate</name>
        <dbReference type="ChEBI" id="CHEBI:597326"/>
    </cofactor>
</comment>
<proteinExistence type="inferred from homology"/>
<keyword evidence="1" id="KW-0808">Transferase</keyword>
<accession>W1Q4P5</accession>
<evidence type="ECO:0000313" key="4">
    <source>
        <dbReference type="Proteomes" id="UP000019050"/>
    </source>
</evidence>
<dbReference type="SUPFAM" id="SSF53383">
    <property type="entry name" value="PLP-dependent transferases"/>
    <property type="match status" value="1"/>
</dbReference>
<protein>
    <recommendedName>
        <fullName evidence="1">Aminotransferase</fullName>
        <ecNumber evidence="1">2.6.1.-</ecNumber>
    </recommendedName>
</protein>
<dbReference type="PANTHER" id="PTHR42691:SF1">
    <property type="entry name" value="ASPARTATE AMINOTRANSFERASE YHDR-RELATED"/>
    <property type="match status" value="1"/>
</dbReference>
<dbReference type="Gene3D" id="3.90.1150.10">
    <property type="entry name" value="Aspartate Aminotransferase, domain 1"/>
    <property type="match status" value="1"/>
</dbReference>
<dbReference type="NCBIfam" id="NF005305">
    <property type="entry name" value="PRK06836.1"/>
    <property type="match status" value="1"/>
</dbReference>
<dbReference type="PANTHER" id="PTHR42691">
    <property type="entry name" value="ASPARTATE AMINOTRANSFERASE YHDR-RELATED"/>
    <property type="match status" value="1"/>
</dbReference>
<name>W1Q4P5_ABIDE</name>
<dbReference type="GO" id="GO:0030170">
    <property type="term" value="F:pyridoxal phosphate binding"/>
    <property type="evidence" value="ECO:0007669"/>
    <property type="project" value="InterPro"/>
</dbReference>
<gene>
    <name evidence="3" type="ORF">GCWU000182_000576</name>
</gene>
<dbReference type="GO" id="GO:0008483">
    <property type="term" value="F:transaminase activity"/>
    <property type="evidence" value="ECO:0007669"/>
    <property type="project" value="UniProtKB-KW"/>
</dbReference>
<dbReference type="HOGENOM" id="CLU_017584_4_3_9"/>
<dbReference type="PROSITE" id="PS00105">
    <property type="entry name" value="AA_TRANSFER_CLASS_1"/>
    <property type="match status" value="1"/>
</dbReference>
<dbReference type="InterPro" id="IPR004838">
    <property type="entry name" value="NHTrfase_class1_PyrdxlP-BS"/>
</dbReference>
<dbReference type="EC" id="2.6.1.-" evidence="1"/>
<comment type="similarity">
    <text evidence="1">Belongs to the class-I pyridoxal-phosphate-dependent aminotransferase family.</text>
</comment>
<comment type="caution">
    <text evidence="3">The sequence shown here is derived from an EMBL/GenBank/DDBJ whole genome shotgun (WGS) entry which is preliminary data.</text>
</comment>
<keyword evidence="4" id="KW-1185">Reference proteome</keyword>
<sequence>MLMRKKQKKQRNPSSPYERKISMYSKQIVKNCANASFIRKMFEKGLELAKQYGPENVYDFSIGNPFAEPPVDLRERMKELVDQPGVHRYMPNAGFPDVREKVAAFYSERSEKPIPASHIVMTTGAAGALNVLFKAILNPGERIVTFAPYFVEYGFYAQNVGAHLDTVETESTDFLPNIEGLRQAIQPDTRILLLNSPNNPTGRIYSRQDLEAVAGVLREKSAEFGQPIFLVSDEPYATITYDGHQVPNVLDLYEHAIVVNSFSKSLGLAGERIGYIAVGADVPEVNTLMDALIFCNRTLGFNNAPALAQKVVAEYLDVLPDVADYQAKRDLLYKELTALGFEMNLPEGAFYFFMKVPANFESSVDFANYVADKHQILVVPGSGFGCEGYVRLSYCVKMEVVERSLKAWQALAAELGLKK</sequence>
<evidence type="ECO:0000259" key="2">
    <source>
        <dbReference type="Pfam" id="PF00155"/>
    </source>
</evidence>
<dbReference type="InterPro" id="IPR015424">
    <property type="entry name" value="PyrdxlP-dep_Trfase"/>
</dbReference>
<dbReference type="CDD" id="cd00609">
    <property type="entry name" value="AAT_like"/>
    <property type="match status" value="1"/>
</dbReference>